<reference evidence="2" key="1">
    <citation type="submission" date="2017-08" db="EMBL/GenBank/DDBJ databases">
        <authorList>
            <person name="Varghese N."/>
            <person name="Submissions S."/>
        </authorList>
    </citation>
    <scope>NUCLEOTIDE SEQUENCE [LARGE SCALE GENOMIC DNA]</scope>
    <source>
        <strain evidence="2">KCTC 23107</strain>
    </source>
</reference>
<protein>
    <recommendedName>
        <fullName evidence="3">Aldose 1-epimerase</fullName>
    </recommendedName>
</protein>
<evidence type="ECO:0000313" key="2">
    <source>
        <dbReference type="Proteomes" id="UP000219465"/>
    </source>
</evidence>
<dbReference type="InterPro" id="IPR014718">
    <property type="entry name" value="GH-type_carb-bd"/>
</dbReference>
<gene>
    <name evidence="1" type="ORF">SAMN05877838_2677</name>
</gene>
<organism evidence="1 2">
    <name type="scientific">Hoeflea halophila</name>
    <dbReference type="NCBI Taxonomy" id="714899"/>
    <lineage>
        <taxon>Bacteria</taxon>
        <taxon>Pseudomonadati</taxon>
        <taxon>Pseudomonadota</taxon>
        <taxon>Alphaproteobacteria</taxon>
        <taxon>Hyphomicrobiales</taxon>
        <taxon>Rhizobiaceae</taxon>
        <taxon>Hoeflea</taxon>
    </lineage>
</organism>
<proteinExistence type="predicted"/>
<dbReference type="RefSeq" id="WP_097108226.1">
    <property type="nucleotide sequence ID" value="NZ_OCPC01000003.1"/>
</dbReference>
<dbReference type="AlphaFoldDB" id="A0A286IEQ4"/>
<dbReference type="GO" id="GO:0030246">
    <property type="term" value="F:carbohydrate binding"/>
    <property type="evidence" value="ECO:0007669"/>
    <property type="project" value="InterPro"/>
</dbReference>
<sequence>MTTCTLEIDPVSLTLDLSVGHIAELKIRDGQRMLTPLHRAPWADDPFAVFPESTPPNVRRLSGDFFCAPFGRNDVEDAPSHGWPANSAWDHLETIRQDDRLTAVFRLQKPVMGAIVEKRITLIAGHPFVYQEHCFIGGTGSISAAHHVMVHMAEGGDLAVSPKLGARTPPEALEPDPARGRSRLAYPAESKDLTAFPLADGGTADLTSYPVAERHEDFLTLVEAPGQALAWSVVSRKAEQDRVIVLKRPDILPVTMLWMSNGGRDYAPWSGRHTGVLGIEDARASPLGHADSSRDNSFTRRGVATAFELHDGTTIRIRQIVGACTAEIADSKVAELYEEKDGKLAVRLKGGAVRRITYDSAFLTK</sequence>
<keyword evidence="2" id="KW-1185">Reference proteome</keyword>
<dbReference type="Gene3D" id="2.70.98.10">
    <property type="match status" value="1"/>
</dbReference>
<name>A0A286IEQ4_9HYPH</name>
<evidence type="ECO:0000313" key="1">
    <source>
        <dbReference type="EMBL" id="SOE17774.1"/>
    </source>
</evidence>
<dbReference type="OrthoDB" id="7335506at2"/>
<accession>A0A286IEQ4</accession>
<evidence type="ECO:0008006" key="3">
    <source>
        <dbReference type="Google" id="ProtNLM"/>
    </source>
</evidence>
<dbReference type="Proteomes" id="UP000219465">
    <property type="component" value="Unassembled WGS sequence"/>
</dbReference>
<dbReference type="EMBL" id="OCPC01000003">
    <property type="protein sequence ID" value="SOE17774.1"/>
    <property type="molecule type" value="Genomic_DNA"/>
</dbReference>